<proteinExistence type="predicted"/>
<keyword evidence="7" id="KW-1185">Reference proteome</keyword>
<dbReference type="InterPro" id="IPR052541">
    <property type="entry name" value="SQRD"/>
</dbReference>
<feature type="domain" description="FAD/NAD(P)-binding" evidence="3">
    <location>
        <begin position="30"/>
        <end position="144"/>
    </location>
</feature>
<name>A0A6N6MQK4_9HYPH</name>
<dbReference type="PANTHER" id="PTHR43755:SF1">
    <property type="entry name" value="FAD-DEPENDENT PYRIDINE NUCLEOTIDE-DISULPHIDE OXIDOREDUCTASE"/>
    <property type="match status" value="1"/>
</dbReference>
<accession>A0A6N6MQK4</accession>
<evidence type="ECO:0000259" key="5">
    <source>
        <dbReference type="Pfam" id="PF21706"/>
    </source>
</evidence>
<dbReference type="InterPro" id="IPR037092">
    <property type="entry name" value="FlavoCytC_S_DH_flav-bd_sf"/>
</dbReference>
<dbReference type="PANTHER" id="PTHR43755">
    <property type="match status" value="1"/>
</dbReference>
<gene>
    <name evidence="6" type="ORF">F6X51_13445</name>
</gene>
<sequence>MTSWTRRELGIGAAALGSALGPARAQAKPRVVVIGGGIGGATAAKYLAAGNALDVTLVEPQSRYATCIFSNLYLAGLWSLESLTHGYGTLAERYGVTVVKDAAAAIDPAIRRVRLAGGASLAYDRLVVSPGIAFQFGEIDGYDEAATEFMPHAWSAGPQTRLLRARLEAMEDGGVFVIVAPPEPFRCPPGPYERASLAAYYFKQFKPRSKIVILDVKDSFYQQEVFRDGWDRHYPGMIEWLPARSTGGVKAVDVRAGLVRTGRETIRASVTNVIPRQTAGAVAHSAGLVDARGWCPIDPETFESRLLPGIHVVGDAACAGDMPKSAFCANAQAKACAAAILTALTGARPSRLHLLNTFYTFLAGNDAMGDAAVFTPADGTIKRSGAFLTQAGEQPETRRRTAREAVGWYDAFTRDVFG</sequence>
<dbReference type="EMBL" id="VZZJ01000010">
    <property type="protein sequence ID" value="KAB1072983.1"/>
    <property type="molecule type" value="Genomic_DNA"/>
</dbReference>
<keyword evidence="2" id="KW-0274">FAD</keyword>
<dbReference type="SUPFAM" id="SSF55424">
    <property type="entry name" value="FAD/NAD-linked reductases, dimerisation (C-terminal) domain"/>
    <property type="match status" value="1"/>
</dbReference>
<dbReference type="Pfam" id="PF21706">
    <property type="entry name" value="FCSD_central"/>
    <property type="match status" value="1"/>
</dbReference>
<evidence type="ECO:0000259" key="3">
    <source>
        <dbReference type="Pfam" id="PF07992"/>
    </source>
</evidence>
<dbReference type="InterPro" id="IPR023753">
    <property type="entry name" value="FAD/NAD-binding_dom"/>
</dbReference>
<organism evidence="6 7">
    <name type="scientific">Methylobacterium planeticum</name>
    <dbReference type="NCBI Taxonomy" id="2615211"/>
    <lineage>
        <taxon>Bacteria</taxon>
        <taxon>Pseudomonadati</taxon>
        <taxon>Pseudomonadota</taxon>
        <taxon>Alphaproteobacteria</taxon>
        <taxon>Hyphomicrobiales</taxon>
        <taxon>Methylobacteriaceae</taxon>
        <taxon>Methylobacterium</taxon>
    </lineage>
</organism>
<dbReference type="InterPro" id="IPR036188">
    <property type="entry name" value="FAD/NAD-bd_sf"/>
</dbReference>
<evidence type="ECO:0000313" key="6">
    <source>
        <dbReference type="EMBL" id="KAB1072983.1"/>
    </source>
</evidence>
<comment type="caution">
    <text evidence="6">The sequence shown here is derived from an EMBL/GenBank/DDBJ whole genome shotgun (WGS) entry which is preliminary data.</text>
</comment>
<dbReference type="Proteomes" id="UP000441523">
    <property type="component" value="Unassembled WGS sequence"/>
</dbReference>
<dbReference type="SUPFAM" id="SSF51905">
    <property type="entry name" value="FAD/NAD(P)-binding domain"/>
    <property type="match status" value="2"/>
</dbReference>
<feature type="domain" description="Sulfide dehydrogenase [flavocytochrome c] flavoprotein chain central" evidence="5">
    <location>
        <begin position="160"/>
        <end position="275"/>
    </location>
</feature>
<dbReference type="InterPro" id="IPR015323">
    <property type="entry name" value="FlavoCytC_S_DH_flav-bd"/>
</dbReference>
<dbReference type="Gene3D" id="3.50.50.60">
    <property type="entry name" value="FAD/NAD(P)-binding domain"/>
    <property type="match status" value="2"/>
</dbReference>
<dbReference type="InterPro" id="IPR016156">
    <property type="entry name" value="FAD/NAD-linked_Rdtase_dimer_sf"/>
</dbReference>
<feature type="domain" description="Flavocytochrome c sulphide dehydrogenase flavin-binding" evidence="4">
    <location>
        <begin position="354"/>
        <end position="417"/>
    </location>
</feature>
<dbReference type="GO" id="GO:0050660">
    <property type="term" value="F:flavin adenine dinucleotide binding"/>
    <property type="evidence" value="ECO:0007669"/>
    <property type="project" value="InterPro"/>
</dbReference>
<dbReference type="Pfam" id="PF07992">
    <property type="entry name" value="Pyr_redox_2"/>
    <property type="match status" value="1"/>
</dbReference>
<keyword evidence="1" id="KW-0285">Flavoprotein</keyword>
<dbReference type="GO" id="GO:0016491">
    <property type="term" value="F:oxidoreductase activity"/>
    <property type="evidence" value="ECO:0007669"/>
    <property type="project" value="InterPro"/>
</dbReference>
<evidence type="ECO:0000313" key="7">
    <source>
        <dbReference type="Proteomes" id="UP000441523"/>
    </source>
</evidence>
<dbReference type="AlphaFoldDB" id="A0A6N6MQK4"/>
<dbReference type="Gene3D" id="3.90.760.10">
    <property type="entry name" value="Flavocytochrome c sulphide dehydrogenase, flavin-binding domain"/>
    <property type="match status" value="1"/>
</dbReference>
<dbReference type="InterPro" id="IPR049386">
    <property type="entry name" value="FCSD_central"/>
</dbReference>
<reference evidence="6 7" key="1">
    <citation type="submission" date="2019-09" db="EMBL/GenBank/DDBJ databases">
        <title>YIM 132548 draft genome.</title>
        <authorList>
            <person name="Jiang L."/>
        </authorList>
    </citation>
    <scope>NUCLEOTIDE SEQUENCE [LARGE SCALE GENOMIC DNA]</scope>
    <source>
        <strain evidence="6 7">YIM 132548</strain>
    </source>
</reference>
<evidence type="ECO:0000256" key="1">
    <source>
        <dbReference type="ARBA" id="ARBA00022630"/>
    </source>
</evidence>
<evidence type="ECO:0000256" key="2">
    <source>
        <dbReference type="ARBA" id="ARBA00022827"/>
    </source>
</evidence>
<evidence type="ECO:0000259" key="4">
    <source>
        <dbReference type="Pfam" id="PF09242"/>
    </source>
</evidence>
<protein>
    <submittedName>
        <fullName evidence="6">NAD(P)/FAD-dependent oxidoreductase</fullName>
    </submittedName>
</protein>
<dbReference type="RefSeq" id="WP_150964173.1">
    <property type="nucleotide sequence ID" value="NZ_VZZJ01000010.1"/>
</dbReference>
<dbReference type="Pfam" id="PF09242">
    <property type="entry name" value="FCSD-flav_bind"/>
    <property type="match status" value="1"/>
</dbReference>